<dbReference type="InterPro" id="IPR036265">
    <property type="entry name" value="HIT-like_sf"/>
</dbReference>
<dbReference type="InterPro" id="IPR052908">
    <property type="entry name" value="AP-4-A_phosphorylase"/>
</dbReference>
<dbReference type="PANTHER" id="PTHR42997:SF1">
    <property type="entry name" value="AP-4-A PHOSPHORYLASE"/>
    <property type="match status" value="1"/>
</dbReference>
<organism evidence="6">
    <name type="scientific">candidate division WOR-3 bacterium</name>
    <dbReference type="NCBI Taxonomy" id="2052148"/>
    <lineage>
        <taxon>Bacteria</taxon>
        <taxon>Bacteria division WOR-3</taxon>
    </lineage>
</organism>
<dbReference type="GO" id="GO:0000166">
    <property type="term" value="F:nucleotide binding"/>
    <property type="evidence" value="ECO:0007669"/>
    <property type="project" value="UniProtKB-KW"/>
</dbReference>
<feature type="domain" description="HIT" evidence="5">
    <location>
        <begin position="30"/>
        <end position="139"/>
    </location>
</feature>
<dbReference type="PANTHER" id="PTHR42997">
    <property type="entry name" value="HIT FAMILY HYDROLASE"/>
    <property type="match status" value="1"/>
</dbReference>
<dbReference type="PROSITE" id="PS51084">
    <property type="entry name" value="HIT_2"/>
    <property type="match status" value="1"/>
</dbReference>
<evidence type="ECO:0000256" key="4">
    <source>
        <dbReference type="PROSITE-ProRule" id="PRU00464"/>
    </source>
</evidence>
<dbReference type="InterPro" id="IPR011146">
    <property type="entry name" value="HIT-like"/>
</dbReference>
<dbReference type="GO" id="GO:0003824">
    <property type="term" value="F:catalytic activity"/>
    <property type="evidence" value="ECO:0007669"/>
    <property type="project" value="InterPro"/>
</dbReference>
<dbReference type="Gene3D" id="3.30.428.10">
    <property type="entry name" value="HIT-like"/>
    <property type="match status" value="1"/>
</dbReference>
<evidence type="ECO:0000256" key="2">
    <source>
        <dbReference type="PIRSR" id="PIRSR639383-1"/>
    </source>
</evidence>
<sequence>MKHLFAPWRMKYIKESYQQKGKKTKSRDCFICQSSQGRRFKNLVLYSNTYALVMLNRYPYNNGHLLVAPTRHIGEIEKLTLAEKEAIFELVQKSVKILKQALKPDGFNLGANLGRYAGAGLPDHFHIHIVPRWIGDVNFFPLLAETKVICEALPATYRKLAPFFKAQCPK</sequence>
<reference evidence="6" key="1">
    <citation type="journal article" date="2020" name="mSystems">
        <title>Genome- and Community-Level Interaction Insights into Carbon Utilization and Element Cycling Functions of Hydrothermarchaeota in Hydrothermal Sediment.</title>
        <authorList>
            <person name="Zhou Z."/>
            <person name="Liu Y."/>
            <person name="Xu W."/>
            <person name="Pan J."/>
            <person name="Luo Z.H."/>
            <person name="Li M."/>
        </authorList>
    </citation>
    <scope>NUCLEOTIDE SEQUENCE [LARGE SCALE GENOMIC DNA]</scope>
    <source>
        <strain evidence="6">SpSt-876</strain>
    </source>
</reference>
<dbReference type="SUPFAM" id="SSF54197">
    <property type="entry name" value="HIT-like"/>
    <property type="match status" value="1"/>
</dbReference>
<keyword evidence="1" id="KW-0547">Nucleotide-binding</keyword>
<dbReference type="EMBL" id="DTLI01000212">
    <property type="protein sequence ID" value="HHS52949.1"/>
    <property type="molecule type" value="Genomic_DNA"/>
</dbReference>
<dbReference type="AlphaFoldDB" id="A0A7C6AAT5"/>
<accession>A0A7C6AAT5</accession>
<evidence type="ECO:0000256" key="3">
    <source>
        <dbReference type="PIRSR" id="PIRSR639383-2"/>
    </source>
</evidence>
<dbReference type="Pfam" id="PF01230">
    <property type="entry name" value="HIT"/>
    <property type="match status" value="1"/>
</dbReference>
<proteinExistence type="predicted"/>
<evidence type="ECO:0000313" key="6">
    <source>
        <dbReference type="EMBL" id="HHS52949.1"/>
    </source>
</evidence>
<evidence type="ECO:0000259" key="5">
    <source>
        <dbReference type="PROSITE" id="PS51084"/>
    </source>
</evidence>
<dbReference type="CDD" id="cd01275">
    <property type="entry name" value="FHIT"/>
    <property type="match status" value="1"/>
</dbReference>
<feature type="short sequence motif" description="Histidine triad motif" evidence="4">
    <location>
        <begin position="124"/>
        <end position="128"/>
    </location>
</feature>
<comment type="caution">
    <text evidence="6">The sequence shown here is derived from an EMBL/GenBank/DDBJ whole genome shotgun (WGS) entry which is preliminary data.</text>
</comment>
<evidence type="ECO:0000256" key="1">
    <source>
        <dbReference type="ARBA" id="ARBA00022741"/>
    </source>
</evidence>
<protein>
    <submittedName>
        <fullName evidence="6">HIT domain-containing protein</fullName>
    </submittedName>
</protein>
<feature type="binding site" evidence="3">
    <location>
        <position position="56"/>
    </location>
    <ligand>
        <name>substrate</name>
    </ligand>
</feature>
<name>A0A7C6AAT5_UNCW3</name>
<feature type="active site" description="Tele-AMP-histidine intermediate" evidence="2">
    <location>
        <position position="126"/>
    </location>
</feature>
<feature type="binding site" evidence="3">
    <location>
        <position position="128"/>
    </location>
    <ligand>
        <name>substrate</name>
    </ligand>
</feature>
<dbReference type="InterPro" id="IPR039383">
    <property type="entry name" value="FHIT"/>
</dbReference>
<gene>
    <name evidence="6" type="ORF">ENW73_08880</name>
</gene>